<sequence>MTYPVEYRRRHHLGWDVIRTTLPRLTPDMICAHIPWPPQPDDRVVVINPHTGDVLASLAVRQHHWIITQNFVSP</sequence>
<keyword evidence="2" id="KW-1185">Reference proteome</keyword>
<dbReference type="EMBL" id="FWWY01000002">
    <property type="protein sequence ID" value="SMC08013.1"/>
    <property type="molecule type" value="Genomic_DNA"/>
</dbReference>
<organism evidence="1 2">
    <name type="scientific">Sulfobacillus thermosulfidooxidans (strain DSM 9293 / VKM B-1269 / AT-1)</name>
    <dbReference type="NCBI Taxonomy" id="929705"/>
    <lineage>
        <taxon>Bacteria</taxon>
        <taxon>Bacillati</taxon>
        <taxon>Bacillota</taxon>
        <taxon>Clostridia</taxon>
        <taxon>Eubacteriales</taxon>
        <taxon>Clostridiales Family XVII. Incertae Sedis</taxon>
        <taxon>Sulfobacillus</taxon>
    </lineage>
</organism>
<dbReference type="Proteomes" id="UP000192660">
    <property type="component" value="Unassembled WGS sequence"/>
</dbReference>
<dbReference type="AlphaFoldDB" id="A0A1W1WQL1"/>
<name>A0A1W1WQL1_SULTA</name>
<evidence type="ECO:0000313" key="1">
    <source>
        <dbReference type="EMBL" id="SMC08013.1"/>
    </source>
</evidence>
<gene>
    <name evidence="1" type="ORF">SAMN00768000_3594</name>
</gene>
<reference evidence="2" key="1">
    <citation type="submission" date="2017-04" db="EMBL/GenBank/DDBJ databases">
        <authorList>
            <person name="Varghese N."/>
            <person name="Submissions S."/>
        </authorList>
    </citation>
    <scope>NUCLEOTIDE SEQUENCE [LARGE SCALE GENOMIC DNA]</scope>
    <source>
        <strain evidence="2">DSM 9293</strain>
    </source>
</reference>
<dbReference type="RefSeq" id="WP_084662044.1">
    <property type="nucleotide sequence ID" value="NZ_FWWY01000002.1"/>
</dbReference>
<accession>A0A1W1WQL1</accession>
<protein>
    <submittedName>
        <fullName evidence="1">Uncharacterized protein</fullName>
    </submittedName>
</protein>
<proteinExistence type="predicted"/>
<evidence type="ECO:0000313" key="2">
    <source>
        <dbReference type="Proteomes" id="UP000192660"/>
    </source>
</evidence>